<gene>
    <name evidence="1" type="ORF">HIM_09689</name>
</gene>
<keyword evidence="2" id="KW-1185">Reference proteome</keyword>
<protein>
    <submittedName>
        <fullName evidence="1">Uncharacterized protein</fullName>
    </submittedName>
</protein>
<proteinExistence type="predicted"/>
<dbReference type="OrthoDB" id="5350472at2759"/>
<reference evidence="1 2" key="1">
    <citation type="journal article" date="2014" name="Genome Biol. Evol.">
        <title>Comparative genomics and transcriptomics analyses reveal divergent lifestyle features of nematode endoparasitic fungus Hirsutella minnesotensis.</title>
        <authorList>
            <person name="Lai Y."/>
            <person name="Liu K."/>
            <person name="Zhang X."/>
            <person name="Zhang X."/>
            <person name="Li K."/>
            <person name="Wang N."/>
            <person name="Shu C."/>
            <person name="Wu Y."/>
            <person name="Wang C."/>
            <person name="Bushley K.E."/>
            <person name="Xiang M."/>
            <person name="Liu X."/>
        </authorList>
    </citation>
    <scope>NUCLEOTIDE SEQUENCE [LARGE SCALE GENOMIC DNA]</scope>
    <source>
        <strain evidence="1 2">3608</strain>
    </source>
</reference>
<organism evidence="1 2">
    <name type="scientific">Hirsutella minnesotensis 3608</name>
    <dbReference type="NCBI Taxonomy" id="1043627"/>
    <lineage>
        <taxon>Eukaryota</taxon>
        <taxon>Fungi</taxon>
        <taxon>Dikarya</taxon>
        <taxon>Ascomycota</taxon>
        <taxon>Pezizomycotina</taxon>
        <taxon>Sordariomycetes</taxon>
        <taxon>Hypocreomycetidae</taxon>
        <taxon>Hypocreales</taxon>
        <taxon>Ophiocordycipitaceae</taxon>
        <taxon>Hirsutella</taxon>
    </lineage>
</organism>
<dbReference type="Proteomes" id="UP000054481">
    <property type="component" value="Unassembled WGS sequence"/>
</dbReference>
<dbReference type="EMBL" id="KQ030599">
    <property type="protein sequence ID" value="KJZ70938.1"/>
    <property type="molecule type" value="Genomic_DNA"/>
</dbReference>
<sequence length="93" mass="10044">MDTKFYWGADGEGTTAATSVGLSNLQPLMIKSRHAGGDGYFFAATGNKYYLWNMNTGDVFEYVKPADLQGILGEMRKPGGTGKVERNLLAAGF</sequence>
<name>A0A0F7ZS88_9HYPO</name>
<accession>A0A0F7ZS88</accession>
<evidence type="ECO:0000313" key="1">
    <source>
        <dbReference type="EMBL" id="KJZ70938.1"/>
    </source>
</evidence>
<dbReference type="AlphaFoldDB" id="A0A0F7ZS88"/>
<evidence type="ECO:0000313" key="2">
    <source>
        <dbReference type="Proteomes" id="UP000054481"/>
    </source>
</evidence>